<keyword evidence="1" id="KW-1133">Transmembrane helix</keyword>
<protein>
    <recommendedName>
        <fullName evidence="5">Vesicular, overexpressed in cancer, prosurvival protein 1</fullName>
    </recommendedName>
</protein>
<accession>A0AAN9GNS5</accession>
<dbReference type="EMBL" id="JBAMIC010000002">
    <property type="protein sequence ID" value="KAK7113315.1"/>
    <property type="molecule type" value="Genomic_DNA"/>
</dbReference>
<gene>
    <name evidence="3" type="ORF">V1264_012624</name>
</gene>
<name>A0AAN9GNS5_9CAEN</name>
<evidence type="ECO:0000313" key="3">
    <source>
        <dbReference type="EMBL" id="KAK7113315.1"/>
    </source>
</evidence>
<feature type="transmembrane region" description="Helical" evidence="1">
    <location>
        <begin position="58"/>
        <end position="83"/>
    </location>
</feature>
<evidence type="ECO:0008006" key="5">
    <source>
        <dbReference type="Google" id="ProtNLM"/>
    </source>
</evidence>
<keyword evidence="1" id="KW-0812">Transmembrane</keyword>
<sequence>MAARAVSACVLFAGLPPAFSLEEAVLCGGVHCYDSSAHCCTDALGNQSCCYEPLIEEAWFWTLVVIGVILIGAMLLCLCRGVYRYHNAGQYTKLRLQQPGDYGSIPSPVHTIHIAPPPISASHGSDNYAHLPSYAAVMGRAPPAYSEREGGR</sequence>
<organism evidence="3 4">
    <name type="scientific">Littorina saxatilis</name>
    <dbReference type="NCBI Taxonomy" id="31220"/>
    <lineage>
        <taxon>Eukaryota</taxon>
        <taxon>Metazoa</taxon>
        <taxon>Spiralia</taxon>
        <taxon>Lophotrochozoa</taxon>
        <taxon>Mollusca</taxon>
        <taxon>Gastropoda</taxon>
        <taxon>Caenogastropoda</taxon>
        <taxon>Littorinimorpha</taxon>
        <taxon>Littorinoidea</taxon>
        <taxon>Littorinidae</taxon>
        <taxon>Littorina</taxon>
    </lineage>
</organism>
<evidence type="ECO:0000313" key="4">
    <source>
        <dbReference type="Proteomes" id="UP001374579"/>
    </source>
</evidence>
<keyword evidence="4" id="KW-1185">Reference proteome</keyword>
<keyword evidence="2" id="KW-0732">Signal</keyword>
<reference evidence="3 4" key="1">
    <citation type="submission" date="2024-02" db="EMBL/GenBank/DDBJ databases">
        <title>Chromosome-scale genome assembly of the rough periwinkle Littorina saxatilis.</title>
        <authorList>
            <person name="De Jode A."/>
            <person name="Faria R."/>
            <person name="Formenti G."/>
            <person name="Sims Y."/>
            <person name="Smith T.P."/>
            <person name="Tracey A."/>
            <person name="Wood J.M.D."/>
            <person name="Zagrodzka Z.B."/>
            <person name="Johannesson K."/>
            <person name="Butlin R.K."/>
            <person name="Leder E.H."/>
        </authorList>
    </citation>
    <scope>NUCLEOTIDE SEQUENCE [LARGE SCALE GENOMIC DNA]</scope>
    <source>
        <strain evidence="3">Snail1</strain>
        <tissue evidence="3">Muscle</tissue>
    </source>
</reference>
<proteinExistence type="predicted"/>
<feature type="signal peptide" evidence="2">
    <location>
        <begin position="1"/>
        <end position="20"/>
    </location>
</feature>
<evidence type="ECO:0000256" key="1">
    <source>
        <dbReference type="SAM" id="Phobius"/>
    </source>
</evidence>
<comment type="caution">
    <text evidence="3">The sequence shown here is derived from an EMBL/GenBank/DDBJ whole genome shotgun (WGS) entry which is preliminary data.</text>
</comment>
<keyword evidence="1" id="KW-0472">Membrane</keyword>
<feature type="chain" id="PRO_5042944839" description="Vesicular, overexpressed in cancer, prosurvival protein 1" evidence="2">
    <location>
        <begin position="21"/>
        <end position="152"/>
    </location>
</feature>
<evidence type="ECO:0000256" key="2">
    <source>
        <dbReference type="SAM" id="SignalP"/>
    </source>
</evidence>
<dbReference type="Proteomes" id="UP001374579">
    <property type="component" value="Unassembled WGS sequence"/>
</dbReference>
<dbReference type="AlphaFoldDB" id="A0AAN9GNS5"/>